<feature type="region of interest" description="Disordered" evidence="1">
    <location>
        <begin position="109"/>
        <end position="138"/>
    </location>
</feature>
<gene>
    <name evidence="2" type="ORF">LAZ67_X004212</name>
</gene>
<evidence type="ECO:0000313" key="2">
    <source>
        <dbReference type="EMBL" id="UYV84999.1"/>
    </source>
</evidence>
<evidence type="ECO:0000313" key="3">
    <source>
        <dbReference type="Proteomes" id="UP001235939"/>
    </source>
</evidence>
<evidence type="ECO:0000256" key="1">
    <source>
        <dbReference type="SAM" id="MobiDB-lite"/>
    </source>
</evidence>
<accession>A0ABY6LVS8</accession>
<reference evidence="2 3" key="1">
    <citation type="submission" date="2022-03" db="EMBL/GenBank/DDBJ databases">
        <title>A chromosomal length assembly of Cordylochernes scorpioides.</title>
        <authorList>
            <person name="Zeh D."/>
            <person name="Zeh J."/>
        </authorList>
    </citation>
    <scope>NUCLEOTIDE SEQUENCE [LARGE SCALE GENOMIC DNA]</scope>
    <source>
        <strain evidence="2">IN4F17</strain>
        <tissue evidence="2">Whole Body</tissue>
    </source>
</reference>
<protein>
    <submittedName>
        <fullName evidence="2">Uncharacterized protein</fullName>
    </submittedName>
</protein>
<dbReference type="Proteomes" id="UP001235939">
    <property type="component" value="Chromosome X"/>
</dbReference>
<organism evidence="2 3">
    <name type="scientific">Cordylochernes scorpioides</name>
    <dbReference type="NCBI Taxonomy" id="51811"/>
    <lineage>
        <taxon>Eukaryota</taxon>
        <taxon>Metazoa</taxon>
        <taxon>Ecdysozoa</taxon>
        <taxon>Arthropoda</taxon>
        <taxon>Chelicerata</taxon>
        <taxon>Arachnida</taxon>
        <taxon>Pseudoscorpiones</taxon>
        <taxon>Cheliferoidea</taxon>
        <taxon>Chernetidae</taxon>
        <taxon>Cordylochernes</taxon>
    </lineage>
</organism>
<dbReference type="EMBL" id="CP092886">
    <property type="protein sequence ID" value="UYV84999.1"/>
    <property type="molecule type" value="Genomic_DNA"/>
</dbReference>
<name>A0ABY6LVS8_9ARAC</name>
<sequence length="281" mass="31285">MNEILSNSTVFIPITINEKSQSYAQYTKDIRNLCRGKTITTEDLKSFLENIKSTAYIYGQPKTHKPENVRLFPCLISHQLKTSEFLRDWQQTHPTSSIDEIWHKEGFKSKWKPPPAAPVDKRSPSTGIPAGTCLPTIPTRQVPEEVDGQRGEGAPAPLEEFFLGPKGGRIVVYRDCGLSYCGIAARVCRGLMTVKEYGIEGFRAVIRNDVLDLTGPLSVTTQKTKMSPTWLNGSYNHGKSPESIIRVVCKSKVSARSSTTLAWTVSSATMASVTWCDQRRT</sequence>
<keyword evidence="3" id="KW-1185">Reference proteome</keyword>
<proteinExistence type="predicted"/>